<dbReference type="InterPro" id="IPR036396">
    <property type="entry name" value="Cyt_P450_sf"/>
</dbReference>
<proteinExistence type="inferred from homology"/>
<dbReference type="SUPFAM" id="SSF48264">
    <property type="entry name" value="Cytochrome P450"/>
    <property type="match status" value="1"/>
</dbReference>
<dbReference type="AlphaFoldDB" id="T1HJA3"/>
<protein>
    <submittedName>
        <fullName evidence="3">Uncharacterized protein</fullName>
    </submittedName>
</protein>
<dbReference type="GO" id="GO:0020037">
    <property type="term" value="F:heme binding"/>
    <property type="evidence" value="ECO:0007669"/>
    <property type="project" value="InterPro"/>
</dbReference>
<dbReference type="GO" id="GO:0005506">
    <property type="term" value="F:iron ion binding"/>
    <property type="evidence" value="ECO:0007669"/>
    <property type="project" value="InterPro"/>
</dbReference>
<dbReference type="STRING" id="13249.T1HJA3"/>
<comment type="similarity">
    <text evidence="1">Belongs to the cytochrome P450 family.</text>
</comment>
<dbReference type="EMBL" id="ACPB03022151">
    <property type="status" value="NOT_ANNOTATED_CDS"/>
    <property type="molecule type" value="Genomic_DNA"/>
</dbReference>
<dbReference type="EnsemblMetazoa" id="RPRC004126-RA">
    <property type="protein sequence ID" value="RPRC004126-PA"/>
    <property type="gene ID" value="RPRC004126"/>
</dbReference>
<evidence type="ECO:0000256" key="2">
    <source>
        <dbReference type="ARBA" id="ARBA00023033"/>
    </source>
</evidence>
<evidence type="ECO:0000313" key="3">
    <source>
        <dbReference type="EnsemblMetazoa" id="RPRC004126-PA"/>
    </source>
</evidence>
<evidence type="ECO:0000256" key="1">
    <source>
        <dbReference type="ARBA" id="ARBA00010617"/>
    </source>
</evidence>
<accession>T1HJA3</accession>
<keyword evidence="2" id="KW-0560">Oxidoreductase</keyword>
<keyword evidence="2" id="KW-0503">Monooxygenase</keyword>
<organism evidence="3 4">
    <name type="scientific">Rhodnius prolixus</name>
    <name type="common">Triatomid bug</name>
    <dbReference type="NCBI Taxonomy" id="13249"/>
    <lineage>
        <taxon>Eukaryota</taxon>
        <taxon>Metazoa</taxon>
        <taxon>Ecdysozoa</taxon>
        <taxon>Arthropoda</taxon>
        <taxon>Hexapoda</taxon>
        <taxon>Insecta</taxon>
        <taxon>Pterygota</taxon>
        <taxon>Neoptera</taxon>
        <taxon>Paraneoptera</taxon>
        <taxon>Hemiptera</taxon>
        <taxon>Heteroptera</taxon>
        <taxon>Panheteroptera</taxon>
        <taxon>Cimicomorpha</taxon>
        <taxon>Reduviidae</taxon>
        <taxon>Triatominae</taxon>
        <taxon>Rhodnius</taxon>
    </lineage>
</organism>
<dbReference type="VEuPathDB" id="VectorBase:RPRC004126"/>
<dbReference type="Pfam" id="PF00067">
    <property type="entry name" value="p450"/>
    <property type="match status" value="1"/>
</dbReference>
<dbReference type="GO" id="GO:0016705">
    <property type="term" value="F:oxidoreductase activity, acting on paired donors, with incorporation or reduction of molecular oxygen"/>
    <property type="evidence" value="ECO:0007669"/>
    <property type="project" value="InterPro"/>
</dbReference>
<name>T1HJA3_RHOPR</name>
<dbReference type="InParanoid" id="T1HJA3"/>
<dbReference type="Proteomes" id="UP000015103">
    <property type="component" value="Unassembled WGS sequence"/>
</dbReference>
<keyword evidence="4" id="KW-1185">Reference proteome</keyword>
<dbReference type="InterPro" id="IPR001128">
    <property type="entry name" value="Cyt_P450"/>
</dbReference>
<evidence type="ECO:0000313" key="4">
    <source>
        <dbReference type="Proteomes" id="UP000015103"/>
    </source>
</evidence>
<reference evidence="3" key="1">
    <citation type="submission" date="2015-05" db="UniProtKB">
        <authorList>
            <consortium name="EnsemblMetazoa"/>
        </authorList>
    </citation>
    <scope>IDENTIFICATION</scope>
</reference>
<dbReference type="HOGENOM" id="CLU_1645829_0_0_1"/>
<dbReference type="GO" id="GO:0004497">
    <property type="term" value="F:monooxygenase activity"/>
    <property type="evidence" value="ECO:0007669"/>
    <property type="project" value="UniProtKB-KW"/>
</dbReference>
<dbReference type="Gene3D" id="1.10.630.10">
    <property type="entry name" value="Cytochrome P450"/>
    <property type="match status" value="1"/>
</dbReference>
<sequence>MTSNIPGPKGLPLIGSAHIFLNVSSLRGTKWKLLRKPLNKLFNKKALEESYDVFDKYGENLCNMLARKAEEGKPIDIKHYISLYSLDCILMIFSWKFSYDLLQSFLFEASSSNLLSVIYSIVLGTVVPSPGCPDGSVRLVPRSPPPDSQEIHPNAKIENAP</sequence>